<dbReference type="RefSeq" id="WP_092721299.1">
    <property type="nucleotide sequence ID" value="NZ_FNNO01000001.1"/>
</dbReference>
<dbReference type="EMBL" id="FNNO01000001">
    <property type="protein sequence ID" value="SDW04616.1"/>
    <property type="molecule type" value="Genomic_DNA"/>
</dbReference>
<evidence type="ECO:0000313" key="2">
    <source>
        <dbReference type="Proteomes" id="UP000198711"/>
    </source>
</evidence>
<sequence length="86" mass="9888">MSYRLINDIDFVRIQSEAGDKFVRKAAVQEVLAIGTLFVKLDLGYPLRDIYVNYTEVTSPSFASNIDMRDTLLNWLNYYTPPPPAR</sequence>
<organism evidence="1 2">
    <name type="scientific">Hydrobacter penzbergensis</name>
    <dbReference type="NCBI Taxonomy" id="1235997"/>
    <lineage>
        <taxon>Bacteria</taxon>
        <taxon>Pseudomonadati</taxon>
        <taxon>Bacteroidota</taxon>
        <taxon>Chitinophagia</taxon>
        <taxon>Chitinophagales</taxon>
        <taxon>Chitinophagaceae</taxon>
        <taxon>Hydrobacter</taxon>
    </lineage>
</organism>
<keyword evidence="2" id="KW-1185">Reference proteome</keyword>
<evidence type="ECO:0000313" key="1">
    <source>
        <dbReference type="EMBL" id="SDW04616.1"/>
    </source>
</evidence>
<comment type="caution">
    <text evidence="1">The sequence shown here is derived from an EMBL/GenBank/DDBJ whole genome shotgun (WGS) entry which is preliminary data.</text>
</comment>
<proteinExistence type="predicted"/>
<gene>
    <name evidence="1" type="ORF">SAMN05444410_101103</name>
</gene>
<protein>
    <submittedName>
        <fullName evidence="1">Uncharacterized protein</fullName>
    </submittedName>
</protein>
<dbReference type="Proteomes" id="UP000198711">
    <property type="component" value="Unassembled WGS sequence"/>
</dbReference>
<accession>A0A8X8ID72</accession>
<reference evidence="1 2" key="1">
    <citation type="submission" date="2016-10" db="EMBL/GenBank/DDBJ databases">
        <authorList>
            <person name="Varghese N."/>
            <person name="Submissions S."/>
        </authorList>
    </citation>
    <scope>NUCLEOTIDE SEQUENCE [LARGE SCALE GENOMIC DNA]</scope>
    <source>
        <strain evidence="1 2">DSM 25353</strain>
    </source>
</reference>
<dbReference type="AlphaFoldDB" id="A0A8X8ID72"/>
<name>A0A8X8ID72_9BACT</name>